<reference evidence="3" key="1">
    <citation type="submission" date="2018-05" db="EMBL/GenBank/DDBJ databases">
        <authorList>
            <person name="Lanie J.A."/>
            <person name="Ng W.-L."/>
            <person name="Kazmierczak K.M."/>
            <person name="Andrzejewski T.M."/>
            <person name="Davidsen T.M."/>
            <person name="Wayne K.J."/>
            <person name="Tettelin H."/>
            <person name="Glass J.I."/>
            <person name="Rusch D."/>
            <person name="Podicherti R."/>
            <person name="Tsui H.-C.T."/>
            <person name="Winkler M.E."/>
        </authorList>
    </citation>
    <scope>NUCLEOTIDE SEQUENCE</scope>
</reference>
<accession>A0A382PI18</accession>
<sequence>MQAAWYSALGAASDVLEVGEVRAPEPGPGEVLVLVMASGVNPIDVKRRAGGRGGMSTSRVTPHFDGAGVVEAVGDGVEPGR</sequence>
<dbReference type="Gene3D" id="3.90.180.10">
    <property type="entry name" value="Medium-chain alcohol dehydrogenases, catalytic domain"/>
    <property type="match status" value="1"/>
</dbReference>
<protein>
    <recommendedName>
        <fullName evidence="2">Alcohol dehydrogenase-like N-terminal domain-containing protein</fullName>
    </recommendedName>
</protein>
<dbReference type="AlphaFoldDB" id="A0A382PI18"/>
<dbReference type="InterPro" id="IPR011032">
    <property type="entry name" value="GroES-like_sf"/>
</dbReference>
<feature type="domain" description="Alcohol dehydrogenase-like N-terminal" evidence="2">
    <location>
        <begin position="27"/>
        <end position="78"/>
    </location>
</feature>
<dbReference type="SUPFAM" id="SSF50129">
    <property type="entry name" value="GroES-like"/>
    <property type="match status" value="1"/>
</dbReference>
<gene>
    <name evidence="3" type="ORF">METZ01_LOCUS325898</name>
</gene>
<dbReference type="InterPro" id="IPR013154">
    <property type="entry name" value="ADH-like_N"/>
</dbReference>
<name>A0A382PI18_9ZZZZ</name>
<dbReference type="PANTHER" id="PTHR44154">
    <property type="entry name" value="QUINONE OXIDOREDUCTASE"/>
    <property type="match status" value="1"/>
</dbReference>
<dbReference type="PANTHER" id="PTHR44154:SF1">
    <property type="entry name" value="QUINONE OXIDOREDUCTASE"/>
    <property type="match status" value="1"/>
</dbReference>
<keyword evidence="1" id="KW-0521">NADP</keyword>
<evidence type="ECO:0000256" key="1">
    <source>
        <dbReference type="ARBA" id="ARBA00022857"/>
    </source>
</evidence>
<feature type="non-terminal residue" evidence="3">
    <location>
        <position position="81"/>
    </location>
</feature>
<dbReference type="InterPro" id="IPR051603">
    <property type="entry name" value="Zinc-ADH_QOR/CCCR"/>
</dbReference>
<evidence type="ECO:0000259" key="2">
    <source>
        <dbReference type="Pfam" id="PF08240"/>
    </source>
</evidence>
<evidence type="ECO:0000313" key="3">
    <source>
        <dbReference type="EMBL" id="SVC73044.1"/>
    </source>
</evidence>
<dbReference type="Pfam" id="PF08240">
    <property type="entry name" value="ADH_N"/>
    <property type="match status" value="1"/>
</dbReference>
<proteinExistence type="predicted"/>
<dbReference type="EMBL" id="UINC01107570">
    <property type="protein sequence ID" value="SVC73044.1"/>
    <property type="molecule type" value="Genomic_DNA"/>
</dbReference>
<organism evidence="3">
    <name type="scientific">marine metagenome</name>
    <dbReference type="NCBI Taxonomy" id="408172"/>
    <lineage>
        <taxon>unclassified sequences</taxon>
        <taxon>metagenomes</taxon>
        <taxon>ecological metagenomes</taxon>
    </lineage>
</organism>